<dbReference type="EMBL" id="MU853434">
    <property type="protein sequence ID" value="KAK4130610.1"/>
    <property type="molecule type" value="Genomic_DNA"/>
</dbReference>
<evidence type="ECO:0000313" key="2">
    <source>
        <dbReference type="Proteomes" id="UP001304895"/>
    </source>
</evidence>
<reference evidence="1" key="1">
    <citation type="journal article" date="2023" name="Mol. Phylogenet. Evol.">
        <title>Genome-scale phylogeny and comparative genomics of the fungal order Sordariales.</title>
        <authorList>
            <person name="Hensen N."/>
            <person name="Bonometti L."/>
            <person name="Westerberg I."/>
            <person name="Brannstrom I.O."/>
            <person name="Guillou S."/>
            <person name="Cros-Aarteil S."/>
            <person name="Calhoun S."/>
            <person name="Haridas S."/>
            <person name="Kuo A."/>
            <person name="Mondo S."/>
            <person name="Pangilinan J."/>
            <person name="Riley R."/>
            <person name="LaButti K."/>
            <person name="Andreopoulos B."/>
            <person name="Lipzen A."/>
            <person name="Chen C."/>
            <person name="Yan M."/>
            <person name="Daum C."/>
            <person name="Ng V."/>
            <person name="Clum A."/>
            <person name="Steindorff A."/>
            <person name="Ohm R.A."/>
            <person name="Martin F."/>
            <person name="Silar P."/>
            <person name="Natvig D.O."/>
            <person name="Lalanne C."/>
            <person name="Gautier V."/>
            <person name="Ament-Velasquez S.L."/>
            <person name="Kruys A."/>
            <person name="Hutchinson M.I."/>
            <person name="Powell A.J."/>
            <person name="Barry K."/>
            <person name="Miller A.N."/>
            <person name="Grigoriev I.V."/>
            <person name="Debuchy R."/>
            <person name="Gladieux P."/>
            <person name="Hiltunen Thoren M."/>
            <person name="Johannesson H."/>
        </authorList>
    </citation>
    <scope>NUCLEOTIDE SEQUENCE</scope>
    <source>
        <strain evidence="1">CBS 123565</strain>
    </source>
</reference>
<protein>
    <submittedName>
        <fullName evidence="1">Uncharacterized protein</fullName>
    </submittedName>
</protein>
<evidence type="ECO:0000313" key="1">
    <source>
        <dbReference type="EMBL" id="KAK4130610.1"/>
    </source>
</evidence>
<dbReference type="AlphaFoldDB" id="A0AAN6Z9C3"/>
<dbReference type="Proteomes" id="UP001304895">
    <property type="component" value="Unassembled WGS sequence"/>
</dbReference>
<name>A0AAN6Z9C3_9PEZI</name>
<reference evidence="1" key="2">
    <citation type="submission" date="2023-05" db="EMBL/GenBank/DDBJ databases">
        <authorList>
            <consortium name="Lawrence Berkeley National Laboratory"/>
            <person name="Steindorff A."/>
            <person name="Hensen N."/>
            <person name="Bonometti L."/>
            <person name="Westerberg I."/>
            <person name="Brannstrom I.O."/>
            <person name="Guillou S."/>
            <person name="Cros-Aarteil S."/>
            <person name="Calhoun S."/>
            <person name="Haridas S."/>
            <person name="Kuo A."/>
            <person name="Mondo S."/>
            <person name="Pangilinan J."/>
            <person name="Riley R."/>
            <person name="Labutti K."/>
            <person name="Andreopoulos B."/>
            <person name="Lipzen A."/>
            <person name="Chen C."/>
            <person name="Yanf M."/>
            <person name="Daum C."/>
            <person name="Ng V."/>
            <person name="Clum A."/>
            <person name="Ohm R."/>
            <person name="Martin F."/>
            <person name="Silar P."/>
            <person name="Natvig D."/>
            <person name="Lalanne C."/>
            <person name="Gautier V."/>
            <person name="Ament-Velasquez S.L."/>
            <person name="Kruys A."/>
            <person name="Hutchinson M.I."/>
            <person name="Powell A.J."/>
            <person name="Barry K."/>
            <person name="Miller A.N."/>
            <person name="Grigoriev I.V."/>
            <person name="Debuchy R."/>
            <person name="Gladieux P."/>
            <person name="Thoren M.H."/>
            <person name="Johannesson H."/>
        </authorList>
    </citation>
    <scope>NUCLEOTIDE SEQUENCE</scope>
    <source>
        <strain evidence="1">CBS 123565</strain>
    </source>
</reference>
<sequence length="58" mass="6440">MCTIGHNTFSCGCRKPDPATLTRCEYAKLKGRACPDFQTSKDAARSRAFPLMACMRHS</sequence>
<accession>A0AAN6Z9C3</accession>
<keyword evidence="2" id="KW-1185">Reference proteome</keyword>
<organism evidence="1 2">
    <name type="scientific">Trichocladium antarcticum</name>
    <dbReference type="NCBI Taxonomy" id="1450529"/>
    <lineage>
        <taxon>Eukaryota</taxon>
        <taxon>Fungi</taxon>
        <taxon>Dikarya</taxon>
        <taxon>Ascomycota</taxon>
        <taxon>Pezizomycotina</taxon>
        <taxon>Sordariomycetes</taxon>
        <taxon>Sordariomycetidae</taxon>
        <taxon>Sordariales</taxon>
        <taxon>Chaetomiaceae</taxon>
        <taxon>Trichocladium</taxon>
    </lineage>
</organism>
<comment type="caution">
    <text evidence="1">The sequence shown here is derived from an EMBL/GenBank/DDBJ whole genome shotgun (WGS) entry which is preliminary data.</text>
</comment>
<gene>
    <name evidence="1" type="ORF">BT67DRAFT_445541</name>
</gene>
<proteinExistence type="predicted"/>